<protein>
    <submittedName>
        <fullName evidence="1">Uncharacterized protein</fullName>
    </submittedName>
</protein>
<gene>
    <name evidence="1" type="ORF">CVT24_006975</name>
</gene>
<proteinExistence type="predicted"/>
<name>A0A409YX31_9AGAR</name>
<accession>A0A409YX31</accession>
<reference evidence="1 2" key="1">
    <citation type="journal article" date="2018" name="Evol. Lett.">
        <title>Horizontal gene cluster transfer increased hallucinogenic mushroom diversity.</title>
        <authorList>
            <person name="Reynolds H.T."/>
            <person name="Vijayakumar V."/>
            <person name="Gluck-Thaler E."/>
            <person name="Korotkin H.B."/>
            <person name="Matheny P.B."/>
            <person name="Slot J.C."/>
        </authorList>
    </citation>
    <scope>NUCLEOTIDE SEQUENCE [LARGE SCALE GENOMIC DNA]</scope>
    <source>
        <strain evidence="1 2">2629</strain>
    </source>
</reference>
<evidence type="ECO:0000313" key="1">
    <source>
        <dbReference type="EMBL" id="PPR07605.1"/>
    </source>
</evidence>
<dbReference type="OrthoDB" id="2692435at2759"/>
<keyword evidence="2" id="KW-1185">Reference proteome</keyword>
<dbReference type="EMBL" id="NHTK01000404">
    <property type="protein sequence ID" value="PPR07605.1"/>
    <property type="molecule type" value="Genomic_DNA"/>
</dbReference>
<dbReference type="InParanoid" id="A0A409YX31"/>
<dbReference type="STRING" id="181874.A0A409YX31"/>
<dbReference type="Proteomes" id="UP000284842">
    <property type="component" value="Unassembled WGS sequence"/>
</dbReference>
<evidence type="ECO:0000313" key="2">
    <source>
        <dbReference type="Proteomes" id="UP000284842"/>
    </source>
</evidence>
<organism evidence="1 2">
    <name type="scientific">Panaeolus cyanescens</name>
    <dbReference type="NCBI Taxonomy" id="181874"/>
    <lineage>
        <taxon>Eukaryota</taxon>
        <taxon>Fungi</taxon>
        <taxon>Dikarya</taxon>
        <taxon>Basidiomycota</taxon>
        <taxon>Agaricomycotina</taxon>
        <taxon>Agaricomycetes</taxon>
        <taxon>Agaricomycetidae</taxon>
        <taxon>Agaricales</taxon>
        <taxon>Agaricineae</taxon>
        <taxon>Galeropsidaceae</taxon>
        <taxon>Panaeolus</taxon>
    </lineage>
</organism>
<comment type="caution">
    <text evidence="1">The sequence shown here is derived from an EMBL/GenBank/DDBJ whole genome shotgun (WGS) entry which is preliminary data.</text>
</comment>
<sequence length="209" mass="24164">MITLNEDGSNWPVYRAQLQSQLEVRGLNRHLRGTGIVPTEIIRHGGRYYYPSDIGFRQPLMPGQVNYHENRLKTYRANEAKGKNLLSATLPTLIYQRIMRLKTLRDQLEELDKMFASNHRSKMSLKEEMEKLRYDGGLIRSHIWRLEEYRDQLLDLGQGLSDWEFATIFAGSLKGYPDLHAIALKAANPALYRGNRKVGLKEAYDALID</sequence>
<dbReference type="AlphaFoldDB" id="A0A409YX31"/>